<evidence type="ECO:0000256" key="21">
    <source>
        <dbReference type="SAM" id="MobiDB-lite"/>
    </source>
</evidence>
<dbReference type="NCBIfam" id="TIGR00351">
    <property type="entry name" value="narI"/>
    <property type="match status" value="1"/>
</dbReference>
<dbReference type="PANTHER" id="PTHR30598">
    <property type="entry name" value="NITRATE REDUCTASE PRIVATE CHAPERONE, REDOX ENZYME MATURATION PROTEIN REMP FAMILY"/>
    <property type="match status" value="1"/>
</dbReference>
<dbReference type="GO" id="GO:0019645">
    <property type="term" value="P:anaerobic electron transport chain"/>
    <property type="evidence" value="ECO:0007669"/>
    <property type="project" value="TreeGrafter"/>
</dbReference>
<dbReference type="AlphaFoldDB" id="A0A401QQA5"/>
<keyword evidence="13" id="KW-0534">Nitrate assimilation</keyword>
<dbReference type="InterPro" id="IPR023234">
    <property type="entry name" value="NarG-like_domain"/>
</dbReference>
<dbReference type="SUPFAM" id="SSF103501">
    <property type="entry name" value="Respiratory nitrate reductase 1 gamma chain"/>
    <property type="match status" value="1"/>
</dbReference>
<dbReference type="GO" id="GO:0046872">
    <property type="term" value="F:metal ion binding"/>
    <property type="evidence" value="ECO:0007669"/>
    <property type="project" value="UniProtKB-KW"/>
</dbReference>
<sequence>MTTHVRIALWGVLPYLSLTVLIAGTLWRYRYDRFGFTTRSSQLHEARMLRVGGPLFHYALLFVAGGHVMGLLVPEALTQRLRVSETMYHSVALTMGGAAGIAAVCGLAVLLWRRLRVPAVRQATSRSDRLVYPLLTVVLLAGLTATASSVANPYDYRLGVSVWFRSLFALDPDVPAMAHAPLVYQVHALLAMVLFALWPFSRLIHAFTAPVGYLIRPYVVYRSRARATPYRHPATAGPVRRKPTVRRKRIDAPH</sequence>
<evidence type="ECO:0000256" key="3">
    <source>
        <dbReference type="ARBA" id="ARBA00004651"/>
    </source>
</evidence>
<organism evidence="24 25">
    <name type="scientific">Streptomyces noursei</name>
    <name type="common">Streptomyces albulus</name>
    <dbReference type="NCBI Taxonomy" id="1971"/>
    <lineage>
        <taxon>Bacteria</taxon>
        <taxon>Bacillati</taxon>
        <taxon>Actinomycetota</taxon>
        <taxon>Actinomycetes</taxon>
        <taxon>Kitasatosporales</taxon>
        <taxon>Streptomycetaceae</taxon>
        <taxon>Streptomyces</taxon>
    </lineage>
</organism>
<evidence type="ECO:0000256" key="9">
    <source>
        <dbReference type="ARBA" id="ARBA00022982"/>
    </source>
</evidence>
<evidence type="ECO:0000256" key="16">
    <source>
        <dbReference type="ARBA" id="ARBA00061095"/>
    </source>
</evidence>
<keyword evidence="14 22" id="KW-0472">Membrane</keyword>
<keyword evidence="9" id="KW-0249">Electron transport</keyword>
<evidence type="ECO:0000256" key="13">
    <source>
        <dbReference type="ARBA" id="ARBA00023063"/>
    </source>
</evidence>
<evidence type="ECO:0000256" key="5">
    <source>
        <dbReference type="ARBA" id="ARBA00022475"/>
    </source>
</evidence>
<feature type="transmembrane region" description="Helical" evidence="22">
    <location>
        <begin position="130"/>
        <end position="151"/>
    </location>
</feature>
<comment type="cofactor">
    <cofactor evidence="1">
        <name>Mo-bis(molybdopterin guanine dinucleotide)</name>
        <dbReference type="ChEBI" id="CHEBI:60539"/>
    </cofactor>
</comment>
<evidence type="ECO:0000256" key="17">
    <source>
        <dbReference type="ARBA" id="ARBA00061196"/>
    </source>
</evidence>
<evidence type="ECO:0000256" key="8">
    <source>
        <dbReference type="ARBA" id="ARBA00022723"/>
    </source>
</evidence>
<keyword evidence="7 22" id="KW-0812">Transmembrane</keyword>
<keyword evidence="4" id="KW-0813">Transport</keyword>
<dbReference type="InterPro" id="IPR003816">
    <property type="entry name" value="Nitrate_red_gam"/>
</dbReference>
<comment type="similarity">
    <text evidence="16">In the central section; belongs to the NarJ/NarW family.</text>
</comment>
<dbReference type="Pfam" id="PF02665">
    <property type="entry name" value="Nitrate_red_gam"/>
    <property type="match status" value="1"/>
</dbReference>
<feature type="transmembrane region" description="Helical" evidence="22">
    <location>
        <begin position="48"/>
        <end position="68"/>
    </location>
</feature>
<reference evidence="24 25" key="1">
    <citation type="journal article" date="2019" name="Microbiol. Resour. Announc.">
        <title>Draft Genome Sequence of the Most Traditional epsilon-Poly-l-Lysine Producer, Streptomyces albulus NBRC14147.</title>
        <authorList>
            <person name="Yamanaka K."/>
            <person name="Hamano Y."/>
        </authorList>
    </citation>
    <scope>NUCLEOTIDE SEQUENCE [LARGE SCALE GENOMIC DNA]</scope>
    <source>
        <strain evidence="24 25">NBRC 14147</strain>
    </source>
</reference>
<dbReference type="Gene3D" id="1.20.950.20">
    <property type="entry name" value="Transmembrane di-heme cytochromes, Chain C"/>
    <property type="match status" value="1"/>
</dbReference>
<feature type="region of interest" description="Disordered" evidence="21">
    <location>
        <begin position="231"/>
        <end position="254"/>
    </location>
</feature>
<feature type="binding site" description="axial binding residue" evidence="20">
    <location>
        <position position="57"/>
    </location>
    <ligand>
        <name>heme b</name>
        <dbReference type="ChEBI" id="CHEBI:60344"/>
        <label>1</label>
    </ligand>
    <ligandPart>
        <name>Fe</name>
        <dbReference type="ChEBI" id="CHEBI:18248"/>
    </ligandPart>
</feature>
<evidence type="ECO:0000256" key="7">
    <source>
        <dbReference type="ARBA" id="ARBA00022692"/>
    </source>
</evidence>
<gene>
    <name evidence="24" type="ORF">SALB_00250</name>
</gene>
<evidence type="ECO:0000256" key="22">
    <source>
        <dbReference type="SAM" id="Phobius"/>
    </source>
</evidence>
<keyword evidence="5" id="KW-1003">Cell membrane</keyword>
<feature type="compositionally biased region" description="Basic residues" evidence="21">
    <location>
        <begin position="239"/>
        <end position="254"/>
    </location>
</feature>
<evidence type="ECO:0000256" key="15">
    <source>
        <dbReference type="ARBA" id="ARBA00056200"/>
    </source>
</evidence>
<comment type="function">
    <text evidence="15">Does not seem to have nitrate reductase activity.</text>
</comment>
<name>A0A401QQA5_STRNR</name>
<keyword evidence="6 20" id="KW-0349">Heme</keyword>
<feature type="binding site" description="axial binding residue" evidence="20">
    <location>
        <position position="67"/>
    </location>
    <ligand>
        <name>heme b</name>
        <dbReference type="ChEBI" id="CHEBI:60344"/>
        <label>1</label>
    </ligand>
    <ligandPart>
        <name>Fe</name>
        <dbReference type="ChEBI" id="CHEBI:18248"/>
    </ligandPart>
</feature>
<comment type="similarity">
    <text evidence="18">In the N-terminal section; belongs to the nitrate reductase alpha subunit family.</text>
</comment>
<evidence type="ECO:0000256" key="1">
    <source>
        <dbReference type="ARBA" id="ARBA00001942"/>
    </source>
</evidence>
<evidence type="ECO:0000256" key="14">
    <source>
        <dbReference type="ARBA" id="ARBA00023136"/>
    </source>
</evidence>
<dbReference type="Proteomes" id="UP000288351">
    <property type="component" value="Unassembled WGS sequence"/>
</dbReference>
<evidence type="ECO:0000256" key="18">
    <source>
        <dbReference type="ARBA" id="ARBA00061480"/>
    </source>
</evidence>
<accession>A0A401QQA5</accession>
<evidence type="ECO:0000256" key="2">
    <source>
        <dbReference type="ARBA" id="ARBA00001970"/>
    </source>
</evidence>
<dbReference type="GO" id="GO:0009055">
    <property type="term" value="F:electron transfer activity"/>
    <property type="evidence" value="ECO:0007669"/>
    <property type="project" value="TreeGrafter"/>
</dbReference>
<feature type="transmembrane region" description="Helical" evidence="22">
    <location>
        <begin position="6"/>
        <end position="27"/>
    </location>
</feature>
<dbReference type="GO" id="GO:0009325">
    <property type="term" value="C:nitrate reductase complex"/>
    <property type="evidence" value="ECO:0007669"/>
    <property type="project" value="InterPro"/>
</dbReference>
<evidence type="ECO:0000313" key="24">
    <source>
        <dbReference type="EMBL" id="GCB87599.1"/>
    </source>
</evidence>
<feature type="transmembrane region" description="Helical" evidence="22">
    <location>
        <begin position="88"/>
        <end position="110"/>
    </location>
</feature>
<feature type="binding site" description="axial binding residue" evidence="20">
    <location>
        <position position="187"/>
    </location>
    <ligand>
        <name>heme b</name>
        <dbReference type="ChEBI" id="CHEBI:60344"/>
        <label>2</label>
    </ligand>
    <ligandPart>
        <name>Fe</name>
        <dbReference type="ChEBI" id="CHEBI:18248"/>
    </ligandPart>
</feature>
<proteinExistence type="inferred from homology"/>
<comment type="cofactor">
    <cofactor evidence="2">
        <name>heme b</name>
        <dbReference type="ChEBI" id="CHEBI:60344"/>
    </cofactor>
</comment>
<evidence type="ECO:0000256" key="11">
    <source>
        <dbReference type="ARBA" id="ARBA00023002"/>
    </source>
</evidence>
<dbReference type="GO" id="GO:0042128">
    <property type="term" value="P:nitrate assimilation"/>
    <property type="evidence" value="ECO:0007669"/>
    <property type="project" value="UniProtKB-KW"/>
</dbReference>
<dbReference type="FunFam" id="1.20.950.20:FF:000001">
    <property type="entry name" value="Respiratory nitrate reductase subunit gamma"/>
    <property type="match status" value="1"/>
</dbReference>
<feature type="transmembrane region" description="Helical" evidence="22">
    <location>
        <begin position="182"/>
        <end position="200"/>
    </location>
</feature>
<keyword evidence="12 20" id="KW-0408">Iron</keyword>
<dbReference type="GO" id="GO:0020037">
    <property type="term" value="F:heme binding"/>
    <property type="evidence" value="ECO:0007669"/>
    <property type="project" value="TreeGrafter"/>
</dbReference>
<dbReference type="InterPro" id="IPR051936">
    <property type="entry name" value="Heme-iron_electron_transfer"/>
</dbReference>
<evidence type="ECO:0000256" key="6">
    <source>
        <dbReference type="ARBA" id="ARBA00022617"/>
    </source>
</evidence>
<protein>
    <recommendedName>
        <fullName evidence="19">Nitrate reductase-like protein NarX</fullName>
    </recommendedName>
</protein>
<comment type="caution">
    <text evidence="24">The sequence shown here is derived from an EMBL/GenBank/DDBJ whole genome shotgun (WGS) entry which is preliminary data.</text>
</comment>
<dbReference type="RefSeq" id="WP_016574305.1">
    <property type="nucleotide sequence ID" value="NZ_BHXC01000001.1"/>
</dbReference>
<keyword evidence="10 22" id="KW-1133">Transmembrane helix</keyword>
<evidence type="ECO:0000256" key="19">
    <source>
        <dbReference type="ARBA" id="ARBA00071287"/>
    </source>
</evidence>
<evidence type="ECO:0000256" key="20">
    <source>
        <dbReference type="PIRSR" id="PIRSR603816-1"/>
    </source>
</evidence>
<dbReference type="PANTHER" id="PTHR30598:SF3">
    <property type="entry name" value="RESPIRATORY NITRATE REDUCTASE 1 GAMMA CHAIN"/>
    <property type="match status" value="1"/>
</dbReference>
<evidence type="ECO:0000256" key="4">
    <source>
        <dbReference type="ARBA" id="ARBA00022448"/>
    </source>
</evidence>
<evidence type="ECO:0000259" key="23">
    <source>
        <dbReference type="Pfam" id="PF02665"/>
    </source>
</evidence>
<comment type="similarity">
    <text evidence="17">In the C-terminal section; belongs to the nitrate reductase gamma subunit family.</text>
</comment>
<evidence type="ECO:0000256" key="10">
    <source>
        <dbReference type="ARBA" id="ARBA00022989"/>
    </source>
</evidence>
<keyword evidence="8" id="KW-0479">Metal-binding</keyword>
<evidence type="ECO:0000313" key="25">
    <source>
        <dbReference type="Proteomes" id="UP000288351"/>
    </source>
</evidence>
<feature type="domain" description="NarG-like" evidence="23">
    <location>
        <begin position="8"/>
        <end position="224"/>
    </location>
</feature>
<dbReference type="GO" id="GO:0005886">
    <property type="term" value="C:plasma membrane"/>
    <property type="evidence" value="ECO:0007669"/>
    <property type="project" value="UniProtKB-SubCell"/>
</dbReference>
<comment type="subcellular location">
    <subcellularLocation>
        <location evidence="3">Cell membrane</location>
        <topology evidence="3">Multi-pass membrane protein</topology>
    </subcellularLocation>
</comment>
<feature type="binding site" description="axial binding residue" evidence="20">
    <location>
        <position position="205"/>
    </location>
    <ligand>
        <name>heme b</name>
        <dbReference type="ChEBI" id="CHEBI:60344"/>
        <label>1</label>
    </ligand>
    <ligandPart>
        <name>Fe</name>
        <dbReference type="ChEBI" id="CHEBI:18248"/>
    </ligandPart>
</feature>
<dbReference type="EMBL" id="BHXC01000001">
    <property type="protein sequence ID" value="GCB87599.1"/>
    <property type="molecule type" value="Genomic_DNA"/>
</dbReference>
<dbReference type="GO" id="GO:0008940">
    <property type="term" value="F:nitrate reductase activity"/>
    <property type="evidence" value="ECO:0007669"/>
    <property type="project" value="InterPro"/>
</dbReference>
<dbReference type="InterPro" id="IPR036197">
    <property type="entry name" value="NarG-like_sf"/>
</dbReference>
<evidence type="ECO:0000256" key="12">
    <source>
        <dbReference type="ARBA" id="ARBA00023004"/>
    </source>
</evidence>
<keyword evidence="11" id="KW-0560">Oxidoreductase</keyword>